<evidence type="ECO:0000256" key="1">
    <source>
        <dbReference type="ARBA" id="ARBA00022691"/>
    </source>
</evidence>
<accession>A0A0A8UXU9</accession>
<dbReference type="PATRIC" id="fig|449.7.peg.1056"/>
<dbReference type="PIRSF" id="PIRSF006779">
    <property type="entry name" value="UCP006779"/>
    <property type="match status" value="1"/>
</dbReference>
<dbReference type="SUPFAM" id="SSF101852">
    <property type="entry name" value="Bacterial fluorinating enzyme, C-terminal domain"/>
    <property type="match status" value="1"/>
</dbReference>
<proteinExistence type="inferred from homology"/>
<evidence type="ECO:0000259" key="4">
    <source>
        <dbReference type="Pfam" id="PF01887"/>
    </source>
</evidence>
<dbReference type="Gene3D" id="3.40.50.10790">
    <property type="entry name" value="S-adenosyl-l-methionine hydroxide adenosyltransferase, N-terminal"/>
    <property type="match status" value="1"/>
</dbReference>
<dbReference type="AlphaFoldDB" id="A0A0A8UXU9"/>
<feature type="chain" id="PRO_5009754408" description="Adenosyl-chloride synthase" evidence="3">
    <location>
        <begin position="24"/>
        <end position="303"/>
    </location>
</feature>
<gene>
    <name evidence="6" type="ORF">LHA_2558</name>
</gene>
<dbReference type="InterPro" id="IPR046469">
    <property type="entry name" value="SAM_HAT_N"/>
</dbReference>
<dbReference type="EMBL" id="LN681225">
    <property type="protein sequence ID" value="CEK11564.1"/>
    <property type="molecule type" value="Genomic_DNA"/>
</dbReference>
<evidence type="ECO:0008006" key="8">
    <source>
        <dbReference type="Google" id="ProtNLM"/>
    </source>
</evidence>
<evidence type="ECO:0000313" key="6">
    <source>
        <dbReference type="EMBL" id="CEK11564.1"/>
    </source>
</evidence>
<organism evidence="6 7">
    <name type="scientific">Legionella hackeliae</name>
    <dbReference type="NCBI Taxonomy" id="449"/>
    <lineage>
        <taxon>Bacteria</taxon>
        <taxon>Pseudomonadati</taxon>
        <taxon>Pseudomonadota</taxon>
        <taxon>Gammaproteobacteria</taxon>
        <taxon>Legionellales</taxon>
        <taxon>Legionellaceae</taxon>
        <taxon>Legionella</taxon>
    </lineage>
</organism>
<dbReference type="InterPro" id="IPR023227">
    <property type="entry name" value="SAM_OH_AdoTrfase_C_sf"/>
</dbReference>
<dbReference type="PANTHER" id="PTHR35092:SF1">
    <property type="entry name" value="CHLORINASE MJ1651"/>
    <property type="match status" value="1"/>
</dbReference>
<keyword evidence="7" id="KW-1185">Reference proteome</keyword>
<dbReference type="RefSeq" id="WP_052673710.1">
    <property type="nucleotide sequence ID" value="NZ_LN681225.1"/>
</dbReference>
<feature type="domain" description="S-adenosyl-l-methionine hydroxide adenosyltransferase N-terminal" evidence="4">
    <location>
        <begin position="28"/>
        <end position="177"/>
    </location>
</feature>
<dbReference type="SUPFAM" id="SSF102522">
    <property type="entry name" value="Bacterial fluorinating enzyme, N-terminal domain"/>
    <property type="match status" value="1"/>
</dbReference>
<dbReference type="InterPro" id="IPR023228">
    <property type="entry name" value="SAM_OH_AdoTrfase_N_sf"/>
</dbReference>
<feature type="signal peptide" evidence="3">
    <location>
        <begin position="1"/>
        <end position="23"/>
    </location>
</feature>
<dbReference type="KEGG" id="lha:LHA_2558"/>
<dbReference type="InterPro" id="IPR002747">
    <property type="entry name" value="SAM_OH_AdoTrfase"/>
</dbReference>
<evidence type="ECO:0000259" key="5">
    <source>
        <dbReference type="Pfam" id="PF20257"/>
    </source>
</evidence>
<comment type="similarity">
    <text evidence="2">Belongs to the SAM hydrolase / SAM-dependent halogenase family.</text>
</comment>
<dbReference type="STRING" id="449.LHA_2558"/>
<sequence>MYMARYLMKCCFLVAIFSSIVSAKSGIVVFQSDFGQKDAAVSEVKGVMYSVDKSLVISDLTHEIPAYNIWEAAYRLYQAAAYWPKETVFVSVVDPGVGTQRRSIVALTNNGQYFVTPDNGSLTLIDNLYGIKEIRIIDESKNRLKGSGDSYTFFGRDVYGYTAAKLASGKISFNEVGPVSTKPVVRLAYQKPVIDNHVLRGTLVILDTQYGNVWTDIDRNLIKTFGIKANEPYQIKIYHNKTLKYSTKLSFHHTFGATTKGTELLYLNSLFNLAIAANQGNFAKLHQLKAGPDWTIAIEKIRS</sequence>
<feature type="domain" description="S-adenosyl-l-methionine hydroxide adenosyltransferase C-terminal" evidence="5">
    <location>
        <begin position="201"/>
        <end position="295"/>
    </location>
</feature>
<keyword evidence="3" id="KW-0732">Signal</keyword>
<dbReference type="PANTHER" id="PTHR35092">
    <property type="entry name" value="CHLORINASE MJ1651"/>
    <property type="match status" value="1"/>
</dbReference>
<dbReference type="InterPro" id="IPR046470">
    <property type="entry name" value="SAM_HAT_C"/>
</dbReference>
<dbReference type="Gene3D" id="2.40.30.90">
    <property type="entry name" value="Bacterial fluorinating enzyme like"/>
    <property type="match status" value="1"/>
</dbReference>
<dbReference type="OrthoDB" id="9792195at2"/>
<evidence type="ECO:0000256" key="2">
    <source>
        <dbReference type="ARBA" id="ARBA00024035"/>
    </source>
</evidence>
<evidence type="ECO:0000313" key="7">
    <source>
        <dbReference type="Proteomes" id="UP000032803"/>
    </source>
</evidence>
<protein>
    <recommendedName>
        <fullName evidence="8">Adenosyl-chloride synthase</fullName>
    </recommendedName>
</protein>
<reference evidence="7" key="1">
    <citation type="submission" date="2014-09" db="EMBL/GenBank/DDBJ databases">
        <authorList>
            <person name="Gomez-Valero L."/>
        </authorList>
    </citation>
    <scope>NUCLEOTIDE SEQUENCE [LARGE SCALE GENOMIC DNA]</scope>
    <source>
        <strain evidence="7">ATCC35250</strain>
    </source>
</reference>
<dbReference type="Proteomes" id="UP000032803">
    <property type="component" value="Chromosome I"/>
</dbReference>
<dbReference type="Pfam" id="PF20257">
    <property type="entry name" value="SAM_HAT_C"/>
    <property type="match status" value="1"/>
</dbReference>
<dbReference type="Pfam" id="PF01887">
    <property type="entry name" value="SAM_HAT_N"/>
    <property type="match status" value="1"/>
</dbReference>
<evidence type="ECO:0000256" key="3">
    <source>
        <dbReference type="SAM" id="SignalP"/>
    </source>
</evidence>
<keyword evidence="1" id="KW-0949">S-adenosyl-L-methionine</keyword>
<dbReference type="HOGENOM" id="CLU_059734_0_0_6"/>
<name>A0A0A8UXU9_LEGHA</name>